<gene>
    <name evidence="3" type="ORF">B0I32_105363</name>
</gene>
<dbReference type="EMBL" id="PVNG01000005">
    <property type="protein sequence ID" value="PRX66923.1"/>
    <property type="molecule type" value="Genomic_DNA"/>
</dbReference>
<dbReference type="Proteomes" id="UP000238312">
    <property type="component" value="Unassembled WGS sequence"/>
</dbReference>
<reference evidence="3 4" key="1">
    <citation type="submission" date="2018-03" db="EMBL/GenBank/DDBJ databases">
        <title>Genomic Encyclopedia of Type Strains, Phase III (KMG-III): the genomes of soil and plant-associated and newly described type strains.</title>
        <authorList>
            <person name="Whitman W."/>
        </authorList>
    </citation>
    <scope>NUCLEOTIDE SEQUENCE [LARGE SCALE GENOMIC DNA]</scope>
    <source>
        <strain evidence="3 4">CGMCC 4.7104</strain>
    </source>
</reference>
<keyword evidence="4" id="KW-1185">Reference proteome</keyword>
<evidence type="ECO:0000256" key="1">
    <source>
        <dbReference type="ARBA" id="ARBA00006817"/>
    </source>
</evidence>
<dbReference type="OrthoDB" id="9803476at2"/>
<dbReference type="AlphaFoldDB" id="A0A2T0N439"/>
<dbReference type="Gene3D" id="3.30.530.20">
    <property type="match status" value="1"/>
</dbReference>
<name>A0A2T0N439_9ACTN</name>
<proteinExistence type="inferred from homology"/>
<dbReference type="InterPro" id="IPR023393">
    <property type="entry name" value="START-like_dom_sf"/>
</dbReference>
<sequence length="182" mass="19730">MIKHATFVAEHVYTLPPVEVFSAWADPVVKARWAGGPTGWSPRLELDFRVDGLERYHGGPPGGPAHTLQARYLDIVASKRIVYSYDVLLDQVRVLVSLATVEFARHGPGTRLVHTEQAAFLTGDDTSPFERHMRAALKSLAAELHDSAPLEAEPELGGSAAQAALMKPGGRAVQVTVAEERS</sequence>
<evidence type="ECO:0000313" key="4">
    <source>
        <dbReference type="Proteomes" id="UP000238312"/>
    </source>
</evidence>
<evidence type="ECO:0000313" key="3">
    <source>
        <dbReference type="EMBL" id="PRX66923.1"/>
    </source>
</evidence>
<evidence type="ECO:0000259" key="2">
    <source>
        <dbReference type="Pfam" id="PF08327"/>
    </source>
</evidence>
<organism evidence="3 4">
    <name type="scientific">Nonomuraea fuscirosea</name>
    <dbReference type="NCBI Taxonomy" id="1291556"/>
    <lineage>
        <taxon>Bacteria</taxon>
        <taxon>Bacillati</taxon>
        <taxon>Actinomycetota</taxon>
        <taxon>Actinomycetes</taxon>
        <taxon>Streptosporangiales</taxon>
        <taxon>Streptosporangiaceae</taxon>
        <taxon>Nonomuraea</taxon>
    </lineage>
</organism>
<comment type="caution">
    <text evidence="3">The sequence shown here is derived from an EMBL/GenBank/DDBJ whole genome shotgun (WGS) entry which is preliminary data.</text>
</comment>
<comment type="similarity">
    <text evidence="1">Belongs to the AHA1 family.</text>
</comment>
<dbReference type="RefSeq" id="WP_106239015.1">
    <property type="nucleotide sequence ID" value="NZ_PVNG01000005.1"/>
</dbReference>
<accession>A0A2T0N439</accession>
<feature type="domain" description="Activator of Hsp90 ATPase homologue 1/2-like C-terminal" evidence="2">
    <location>
        <begin position="15"/>
        <end position="144"/>
    </location>
</feature>
<dbReference type="Pfam" id="PF08327">
    <property type="entry name" value="AHSA1"/>
    <property type="match status" value="1"/>
</dbReference>
<dbReference type="InterPro" id="IPR013538">
    <property type="entry name" value="ASHA1/2-like_C"/>
</dbReference>
<protein>
    <submittedName>
        <fullName evidence="3">Uncharacterized protein YndB with AHSA1/START domain</fullName>
    </submittedName>
</protein>
<dbReference type="SUPFAM" id="SSF55961">
    <property type="entry name" value="Bet v1-like"/>
    <property type="match status" value="1"/>
</dbReference>